<dbReference type="PANTHER" id="PTHR43392:SF2">
    <property type="entry name" value="AAA-TYPE ATPASE FAMILY PROTEIN _ ANKYRIN REPEAT FAMILY PROTEIN"/>
    <property type="match status" value="1"/>
</dbReference>
<name>A0A9D5HU85_9LILI</name>
<dbReference type="GO" id="GO:0005524">
    <property type="term" value="F:ATP binding"/>
    <property type="evidence" value="ECO:0007669"/>
    <property type="project" value="UniProtKB-KW"/>
</dbReference>
<proteinExistence type="predicted"/>
<keyword evidence="4" id="KW-1185">Reference proteome</keyword>
<dbReference type="GO" id="GO:0016887">
    <property type="term" value="F:ATP hydrolysis activity"/>
    <property type="evidence" value="ECO:0007669"/>
    <property type="project" value="TreeGrafter"/>
</dbReference>
<evidence type="ECO:0000256" key="1">
    <source>
        <dbReference type="ARBA" id="ARBA00022741"/>
    </source>
</evidence>
<evidence type="ECO:0000313" key="4">
    <source>
        <dbReference type="Proteomes" id="UP001085076"/>
    </source>
</evidence>
<dbReference type="InterPro" id="IPR027417">
    <property type="entry name" value="P-loop_NTPase"/>
</dbReference>
<comment type="caution">
    <text evidence="3">The sequence shown here is derived from an EMBL/GenBank/DDBJ whole genome shotgun (WGS) entry which is preliminary data.</text>
</comment>
<reference evidence="3" key="1">
    <citation type="submission" date="2021-03" db="EMBL/GenBank/DDBJ databases">
        <authorList>
            <person name="Li Z."/>
            <person name="Yang C."/>
        </authorList>
    </citation>
    <scope>NUCLEOTIDE SEQUENCE</scope>
    <source>
        <strain evidence="3">Dzin_1.0</strain>
        <tissue evidence="3">Leaf</tissue>
    </source>
</reference>
<keyword evidence="1" id="KW-0547">Nucleotide-binding</keyword>
<reference evidence="3" key="2">
    <citation type="journal article" date="2022" name="Hortic Res">
        <title>The genome of Dioscorea zingiberensis sheds light on the biosynthesis, origin and evolution of the medicinally important diosgenin saponins.</title>
        <authorList>
            <person name="Li Y."/>
            <person name="Tan C."/>
            <person name="Li Z."/>
            <person name="Guo J."/>
            <person name="Li S."/>
            <person name="Chen X."/>
            <person name="Wang C."/>
            <person name="Dai X."/>
            <person name="Yang H."/>
            <person name="Song W."/>
            <person name="Hou L."/>
            <person name="Xu J."/>
            <person name="Tong Z."/>
            <person name="Xu A."/>
            <person name="Yuan X."/>
            <person name="Wang W."/>
            <person name="Yang Q."/>
            <person name="Chen L."/>
            <person name="Sun Z."/>
            <person name="Wang K."/>
            <person name="Pan B."/>
            <person name="Chen J."/>
            <person name="Bao Y."/>
            <person name="Liu F."/>
            <person name="Qi X."/>
            <person name="Gang D.R."/>
            <person name="Wen J."/>
            <person name="Li J."/>
        </authorList>
    </citation>
    <scope>NUCLEOTIDE SEQUENCE</scope>
    <source>
        <strain evidence="3">Dzin_1.0</strain>
    </source>
</reference>
<evidence type="ECO:0000313" key="3">
    <source>
        <dbReference type="EMBL" id="KAJ0988818.1"/>
    </source>
</evidence>
<dbReference type="Proteomes" id="UP001085076">
    <property type="component" value="Miscellaneous, Linkage group lg01"/>
</dbReference>
<sequence>MCRKQPGIAIGDSVRNAMASVSSAIPMCDHVYVFVMNVTTAHFRAEDSVDENIRHSPEELELEDEDSVVHVDEEDGEARLEAIADGPNWIDPTRFSMAAHGDDILLCHGAMNPLMNTGVIQGDSGAQDDSVILDAESDDIEVDGEILFVYEAYRLIPMQNSDAKDYGLEALEEIMSIMSIMESGRIVVIFTGYRESMKHIKEADGEILFVYKAFRLIPMQNSDAKDYGLEALEEIMSVMESGRIVVIFVGYREPMKHVILSNERFHRRVTKLFYFDDFTTTELAQILQIKMTEQEGISSLYGFKLHPSCTVEVVAEMIHRETTEELRKQINGGLIKPLLANARENLDFRLGFDCDTDELITIMMEDLEAGL</sequence>
<dbReference type="AlphaFoldDB" id="A0A9D5HU85"/>
<dbReference type="OrthoDB" id="2423195at2759"/>
<organism evidence="3 4">
    <name type="scientific">Dioscorea zingiberensis</name>
    <dbReference type="NCBI Taxonomy" id="325984"/>
    <lineage>
        <taxon>Eukaryota</taxon>
        <taxon>Viridiplantae</taxon>
        <taxon>Streptophyta</taxon>
        <taxon>Embryophyta</taxon>
        <taxon>Tracheophyta</taxon>
        <taxon>Spermatophyta</taxon>
        <taxon>Magnoliopsida</taxon>
        <taxon>Liliopsida</taxon>
        <taxon>Dioscoreales</taxon>
        <taxon>Dioscoreaceae</taxon>
        <taxon>Dioscorea</taxon>
    </lineage>
</organism>
<dbReference type="Gene3D" id="3.40.50.300">
    <property type="entry name" value="P-loop containing nucleotide triphosphate hydrolases"/>
    <property type="match status" value="1"/>
</dbReference>
<dbReference type="InterPro" id="IPR050773">
    <property type="entry name" value="CbxX/CfxQ_RuBisCO_ESX"/>
</dbReference>
<accession>A0A9D5HU85</accession>
<dbReference type="EMBL" id="JAGGNH010000001">
    <property type="protein sequence ID" value="KAJ0988818.1"/>
    <property type="molecule type" value="Genomic_DNA"/>
</dbReference>
<dbReference type="PRINTS" id="PR00819">
    <property type="entry name" value="CBXCFQXSUPER"/>
</dbReference>
<protein>
    <submittedName>
        <fullName evidence="3">Uncharacterized protein</fullName>
    </submittedName>
</protein>
<gene>
    <name evidence="3" type="ORF">J5N97_007174</name>
</gene>
<dbReference type="InterPro" id="IPR000641">
    <property type="entry name" value="CbxX/CfxQ"/>
</dbReference>
<evidence type="ECO:0000256" key="2">
    <source>
        <dbReference type="ARBA" id="ARBA00022840"/>
    </source>
</evidence>
<dbReference type="PANTHER" id="PTHR43392">
    <property type="entry name" value="AAA-TYPE ATPASE FAMILY PROTEIN / ANKYRIN REPEAT FAMILY PROTEIN"/>
    <property type="match status" value="1"/>
</dbReference>
<dbReference type="SUPFAM" id="SSF52540">
    <property type="entry name" value="P-loop containing nucleoside triphosphate hydrolases"/>
    <property type="match status" value="1"/>
</dbReference>
<keyword evidence="2" id="KW-0067">ATP-binding</keyword>
<dbReference type="Gene3D" id="1.10.8.60">
    <property type="match status" value="1"/>
</dbReference>